<dbReference type="Proteomes" id="UP000784880">
    <property type="component" value="Unassembled WGS sequence"/>
</dbReference>
<evidence type="ECO:0000313" key="4">
    <source>
        <dbReference type="EMBL" id="MBU9712187.1"/>
    </source>
</evidence>
<dbReference type="InterPro" id="IPR000620">
    <property type="entry name" value="EamA_dom"/>
</dbReference>
<feature type="transmembrane region" description="Helical" evidence="2">
    <location>
        <begin position="243"/>
        <end position="264"/>
    </location>
</feature>
<proteinExistence type="inferred from homology"/>
<gene>
    <name evidence="4" type="ORF">KS419_10580</name>
</gene>
<feature type="transmembrane region" description="Helical" evidence="2">
    <location>
        <begin position="153"/>
        <end position="170"/>
    </location>
</feature>
<feature type="domain" description="EamA" evidence="3">
    <location>
        <begin position="1"/>
        <end position="136"/>
    </location>
</feature>
<dbReference type="EMBL" id="JAHQCS010000094">
    <property type="protein sequence ID" value="MBU9712187.1"/>
    <property type="molecule type" value="Genomic_DNA"/>
</dbReference>
<feature type="transmembrane region" description="Helical" evidence="2">
    <location>
        <begin position="182"/>
        <end position="199"/>
    </location>
</feature>
<feature type="transmembrane region" description="Helical" evidence="2">
    <location>
        <begin position="96"/>
        <end position="114"/>
    </location>
</feature>
<evidence type="ECO:0000313" key="5">
    <source>
        <dbReference type="Proteomes" id="UP000784880"/>
    </source>
</evidence>
<dbReference type="PANTHER" id="PTHR22911">
    <property type="entry name" value="ACYL-MALONYL CONDENSING ENZYME-RELATED"/>
    <property type="match status" value="1"/>
</dbReference>
<dbReference type="Pfam" id="PF00892">
    <property type="entry name" value="EamA"/>
    <property type="match status" value="2"/>
</dbReference>
<feature type="transmembrane region" description="Helical" evidence="2">
    <location>
        <begin position="65"/>
        <end position="84"/>
    </location>
</feature>
<keyword evidence="2" id="KW-0812">Transmembrane</keyword>
<sequence>MGYLLALLSALCFSITNIILKKGMSHSKHNGVWFITFVNVIILGVILLLSLYVFNFPLLLDSKGLFIFLVSGVLINVMGRGLLYKGIRQIGSSKAVAIKNSAPVITFLFAVFVIDEQITKWPFIGILLLFFGLLLLGIQFFKEGVHQPVHRGGYYIALLSAIGYGLGQGLSKEGIAYLPNPYVGVFVGSLGAFLLLTIIEGCRGKLVEHFKSSSGNPYYLWAGVLTSLALLLFYLSVSYIPVSYAVAILAVDPVLTVILVSLFMKKEELISKLIILVSILVFAGAVIISLTGS</sequence>
<dbReference type="RefSeq" id="WP_217066372.1">
    <property type="nucleotide sequence ID" value="NZ_JAHQCS010000094.1"/>
</dbReference>
<dbReference type="PANTHER" id="PTHR22911:SF137">
    <property type="entry name" value="SOLUTE CARRIER FAMILY 35 MEMBER G2-RELATED"/>
    <property type="match status" value="1"/>
</dbReference>
<keyword evidence="5" id="KW-1185">Reference proteome</keyword>
<feature type="transmembrane region" description="Helical" evidence="2">
    <location>
        <begin position="31"/>
        <end position="53"/>
    </location>
</feature>
<name>A0ABS6JET8_9BACI</name>
<evidence type="ECO:0000256" key="2">
    <source>
        <dbReference type="SAM" id="Phobius"/>
    </source>
</evidence>
<reference evidence="4 5" key="1">
    <citation type="submission" date="2021-06" db="EMBL/GenBank/DDBJ databases">
        <title>Bacillus sp. RD4P76, an endophyte from a halophyte.</title>
        <authorList>
            <person name="Sun J.-Q."/>
        </authorList>
    </citation>
    <scope>NUCLEOTIDE SEQUENCE [LARGE SCALE GENOMIC DNA]</scope>
    <source>
        <strain evidence="4 5">CGMCC 1.15917</strain>
    </source>
</reference>
<feature type="domain" description="EamA" evidence="3">
    <location>
        <begin position="153"/>
        <end position="289"/>
    </location>
</feature>
<feature type="transmembrane region" description="Helical" evidence="2">
    <location>
        <begin position="6"/>
        <end position="24"/>
    </location>
</feature>
<comment type="caution">
    <text evidence="4">The sequence shown here is derived from an EMBL/GenBank/DDBJ whole genome shotgun (WGS) entry which is preliminary data.</text>
</comment>
<evidence type="ECO:0000256" key="1">
    <source>
        <dbReference type="ARBA" id="ARBA00007362"/>
    </source>
</evidence>
<organism evidence="4 5">
    <name type="scientific">Evansella tamaricis</name>
    <dbReference type="NCBI Taxonomy" id="2069301"/>
    <lineage>
        <taxon>Bacteria</taxon>
        <taxon>Bacillati</taxon>
        <taxon>Bacillota</taxon>
        <taxon>Bacilli</taxon>
        <taxon>Bacillales</taxon>
        <taxon>Bacillaceae</taxon>
        <taxon>Evansella</taxon>
    </lineage>
</organism>
<keyword evidence="2" id="KW-1133">Transmembrane helix</keyword>
<accession>A0ABS6JET8</accession>
<protein>
    <submittedName>
        <fullName evidence="4">DMT family transporter</fullName>
    </submittedName>
</protein>
<comment type="similarity">
    <text evidence="1">Belongs to the EamA transporter family.</text>
</comment>
<feature type="transmembrane region" description="Helical" evidence="2">
    <location>
        <begin position="273"/>
        <end position="292"/>
    </location>
</feature>
<evidence type="ECO:0000259" key="3">
    <source>
        <dbReference type="Pfam" id="PF00892"/>
    </source>
</evidence>
<keyword evidence="2" id="KW-0472">Membrane</keyword>
<feature type="transmembrane region" description="Helical" evidence="2">
    <location>
        <begin position="219"/>
        <end position="237"/>
    </location>
</feature>
<feature type="transmembrane region" description="Helical" evidence="2">
    <location>
        <begin position="120"/>
        <end position="141"/>
    </location>
</feature>